<evidence type="ECO:0000313" key="1">
    <source>
        <dbReference type="EMBL" id="KAG0442808.1"/>
    </source>
</evidence>
<reference evidence="1 2" key="1">
    <citation type="journal article" date="2020" name="Cell">
        <title>Large-Scale Comparative Analyses of Tick Genomes Elucidate Their Genetic Diversity and Vector Capacities.</title>
        <authorList>
            <consortium name="Tick Genome and Microbiome Consortium (TIGMIC)"/>
            <person name="Jia N."/>
            <person name="Wang J."/>
            <person name="Shi W."/>
            <person name="Du L."/>
            <person name="Sun Y."/>
            <person name="Zhan W."/>
            <person name="Jiang J.F."/>
            <person name="Wang Q."/>
            <person name="Zhang B."/>
            <person name="Ji P."/>
            <person name="Bell-Sakyi L."/>
            <person name="Cui X.M."/>
            <person name="Yuan T.T."/>
            <person name="Jiang B.G."/>
            <person name="Yang W.F."/>
            <person name="Lam T.T."/>
            <person name="Chang Q.C."/>
            <person name="Ding S.J."/>
            <person name="Wang X.J."/>
            <person name="Zhu J.G."/>
            <person name="Ruan X.D."/>
            <person name="Zhao L."/>
            <person name="Wei J.T."/>
            <person name="Ye R.Z."/>
            <person name="Que T.C."/>
            <person name="Du C.H."/>
            <person name="Zhou Y.H."/>
            <person name="Cheng J.X."/>
            <person name="Dai P.F."/>
            <person name="Guo W.B."/>
            <person name="Han X.H."/>
            <person name="Huang E.J."/>
            <person name="Li L.F."/>
            <person name="Wei W."/>
            <person name="Gao Y.C."/>
            <person name="Liu J.Z."/>
            <person name="Shao H.Z."/>
            <person name="Wang X."/>
            <person name="Wang C.C."/>
            <person name="Yang T.C."/>
            <person name="Huo Q.B."/>
            <person name="Li W."/>
            <person name="Chen H.Y."/>
            <person name="Chen S.E."/>
            <person name="Zhou L.G."/>
            <person name="Ni X.B."/>
            <person name="Tian J.H."/>
            <person name="Sheng Y."/>
            <person name="Liu T."/>
            <person name="Pan Y.S."/>
            <person name="Xia L.Y."/>
            <person name="Li J."/>
            <person name="Zhao F."/>
            <person name="Cao W.C."/>
        </authorList>
    </citation>
    <scope>NUCLEOTIDE SEQUENCE [LARGE SCALE GENOMIC DNA]</scope>
    <source>
        <strain evidence="1">Iper-2018</strain>
    </source>
</reference>
<keyword evidence="2" id="KW-1185">Reference proteome</keyword>
<protein>
    <submittedName>
        <fullName evidence="1">Uncharacterized protein</fullName>
    </submittedName>
</protein>
<organism evidence="1 2">
    <name type="scientific">Ixodes persulcatus</name>
    <name type="common">Taiga tick</name>
    <dbReference type="NCBI Taxonomy" id="34615"/>
    <lineage>
        <taxon>Eukaryota</taxon>
        <taxon>Metazoa</taxon>
        <taxon>Ecdysozoa</taxon>
        <taxon>Arthropoda</taxon>
        <taxon>Chelicerata</taxon>
        <taxon>Arachnida</taxon>
        <taxon>Acari</taxon>
        <taxon>Parasitiformes</taxon>
        <taxon>Ixodida</taxon>
        <taxon>Ixodoidea</taxon>
        <taxon>Ixodidae</taxon>
        <taxon>Ixodinae</taxon>
        <taxon>Ixodes</taxon>
    </lineage>
</organism>
<evidence type="ECO:0000313" key="2">
    <source>
        <dbReference type="Proteomes" id="UP000805193"/>
    </source>
</evidence>
<dbReference type="EMBL" id="JABSTQ010004255">
    <property type="protein sequence ID" value="KAG0442808.1"/>
    <property type="molecule type" value="Genomic_DNA"/>
</dbReference>
<dbReference type="Proteomes" id="UP000805193">
    <property type="component" value="Unassembled WGS sequence"/>
</dbReference>
<gene>
    <name evidence="1" type="ORF">HPB47_015598</name>
</gene>
<accession>A0AC60QT22</accession>
<comment type="caution">
    <text evidence="1">The sequence shown here is derived from an EMBL/GenBank/DDBJ whole genome shotgun (WGS) entry which is preliminary data.</text>
</comment>
<name>A0AC60QT22_IXOPE</name>
<proteinExistence type="predicted"/>
<sequence>MAASRPTPYFQLIDGIPRSPLLDPDTVRAALKHRPRDGDVVLITYPKSGSHWTLQIIQLILNRGESTSNFAEFVKRTPSLEAHGPKSLEDLPPPRVARTHFDLLRHNFSEKAKYIYVARNPWDVCASFYHMAKGVPRFRFQNGTLDDFFQTFLNTNYGFGHYFDHVLSGHSFKDYTNVVFLTFEELKADKPSAVLKMAYFLGVEYGRMLEDNPDIFDSVLRKSTIEYMRAAFDVDARAFTAVLTNFVM</sequence>